<organism evidence="2 3">
    <name type="scientific">Parasphingorhabdus halotolerans</name>
    <dbReference type="NCBI Taxonomy" id="2725558"/>
    <lineage>
        <taxon>Bacteria</taxon>
        <taxon>Pseudomonadati</taxon>
        <taxon>Pseudomonadota</taxon>
        <taxon>Alphaproteobacteria</taxon>
        <taxon>Sphingomonadales</taxon>
        <taxon>Sphingomonadaceae</taxon>
        <taxon>Parasphingorhabdus</taxon>
    </lineage>
</organism>
<gene>
    <name evidence="2" type="ORF">HF685_03725</name>
</gene>
<evidence type="ECO:0000256" key="1">
    <source>
        <dbReference type="SAM" id="Phobius"/>
    </source>
</evidence>
<keyword evidence="3" id="KW-1185">Reference proteome</keyword>
<dbReference type="RefSeq" id="WP_168818352.1">
    <property type="nucleotide sequence ID" value="NZ_CP051217.1"/>
</dbReference>
<protein>
    <submittedName>
        <fullName evidence="2">Uncharacterized protein</fullName>
    </submittedName>
</protein>
<dbReference type="EMBL" id="CP051217">
    <property type="protein sequence ID" value="QJB68509.1"/>
    <property type="molecule type" value="Genomic_DNA"/>
</dbReference>
<dbReference type="KEGG" id="phao:HF685_03725"/>
<sequence>METIKPDTPRHLWVVGIIATLWNSGGALDYTMTQTRNESYMASFTPEQLDYFYNFPAWADGVWALGVWGAFIGSLLLLFRSRFAVPSFWISLAGLIGSVIYQLTADMPASLSSPFIWLFTAVIWLSILFLIWYSTKMRAKGVLR</sequence>
<name>A0A6H2DIK8_9SPHN</name>
<keyword evidence="1" id="KW-1133">Transmembrane helix</keyword>
<evidence type="ECO:0000313" key="2">
    <source>
        <dbReference type="EMBL" id="QJB68509.1"/>
    </source>
</evidence>
<feature type="transmembrane region" description="Helical" evidence="1">
    <location>
        <begin position="115"/>
        <end position="134"/>
    </location>
</feature>
<keyword evidence="1" id="KW-0472">Membrane</keyword>
<feature type="transmembrane region" description="Helical" evidence="1">
    <location>
        <begin position="86"/>
        <end position="103"/>
    </location>
</feature>
<accession>A0A6H2DIK8</accession>
<evidence type="ECO:0000313" key="3">
    <source>
        <dbReference type="Proteomes" id="UP000501600"/>
    </source>
</evidence>
<dbReference type="AlphaFoldDB" id="A0A6H2DIK8"/>
<reference evidence="2 3" key="1">
    <citation type="submission" date="2020-04" db="EMBL/GenBank/DDBJ databases">
        <title>Genome sequence for Sphingorhabdus sp. strain M1.</title>
        <authorList>
            <person name="Park S.-J."/>
        </authorList>
    </citation>
    <scope>NUCLEOTIDE SEQUENCE [LARGE SCALE GENOMIC DNA]</scope>
    <source>
        <strain evidence="2 3">JK6</strain>
    </source>
</reference>
<proteinExistence type="predicted"/>
<feature type="transmembrane region" description="Helical" evidence="1">
    <location>
        <begin position="61"/>
        <end position="79"/>
    </location>
</feature>
<keyword evidence="1" id="KW-0812">Transmembrane</keyword>
<dbReference type="Proteomes" id="UP000501600">
    <property type="component" value="Chromosome"/>
</dbReference>
<feature type="transmembrane region" description="Helical" evidence="1">
    <location>
        <begin position="12"/>
        <end position="32"/>
    </location>
</feature>